<evidence type="ECO:0000313" key="4">
    <source>
        <dbReference type="EMBL" id="KAK4447255.1"/>
    </source>
</evidence>
<comment type="caution">
    <text evidence="4">The sequence shown here is derived from an EMBL/GenBank/DDBJ whole genome shotgun (WGS) entry which is preliminary data.</text>
</comment>
<feature type="transmembrane region" description="Helical" evidence="2">
    <location>
        <begin position="729"/>
        <end position="752"/>
    </location>
</feature>
<name>A0AAV9GH84_9PEZI</name>
<evidence type="ECO:0000313" key="5">
    <source>
        <dbReference type="Proteomes" id="UP001321760"/>
    </source>
</evidence>
<reference evidence="4" key="1">
    <citation type="journal article" date="2023" name="Mol. Phylogenet. Evol.">
        <title>Genome-scale phylogeny and comparative genomics of the fungal order Sordariales.</title>
        <authorList>
            <person name="Hensen N."/>
            <person name="Bonometti L."/>
            <person name="Westerberg I."/>
            <person name="Brannstrom I.O."/>
            <person name="Guillou S."/>
            <person name="Cros-Aarteil S."/>
            <person name="Calhoun S."/>
            <person name="Haridas S."/>
            <person name="Kuo A."/>
            <person name="Mondo S."/>
            <person name="Pangilinan J."/>
            <person name="Riley R."/>
            <person name="LaButti K."/>
            <person name="Andreopoulos B."/>
            <person name="Lipzen A."/>
            <person name="Chen C."/>
            <person name="Yan M."/>
            <person name="Daum C."/>
            <person name="Ng V."/>
            <person name="Clum A."/>
            <person name="Steindorff A."/>
            <person name="Ohm R.A."/>
            <person name="Martin F."/>
            <person name="Silar P."/>
            <person name="Natvig D.O."/>
            <person name="Lalanne C."/>
            <person name="Gautier V."/>
            <person name="Ament-Velasquez S.L."/>
            <person name="Kruys A."/>
            <person name="Hutchinson M.I."/>
            <person name="Powell A.J."/>
            <person name="Barry K."/>
            <person name="Miller A.N."/>
            <person name="Grigoriev I.V."/>
            <person name="Debuchy R."/>
            <person name="Gladieux P."/>
            <person name="Hiltunen Thoren M."/>
            <person name="Johannesson H."/>
        </authorList>
    </citation>
    <scope>NUCLEOTIDE SEQUENCE</scope>
    <source>
        <strain evidence="4">PSN243</strain>
    </source>
</reference>
<gene>
    <name evidence="4" type="ORF">QBC34DRAFT_440252</name>
</gene>
<evidence type="ECO:0000256" key="1">
    <source>
        <dbReference type="SAM" id="MobiDB-lite"/>
    </source>
</evidence>
<keyword evidence="2" id="KW-1133">Transmembrane helix</keyword>
<feature type="transmembrane region" description="Helical" evidence="2">
    <location>
        <begin position="759"/>
        <end position="782"/>
    </location>
</feature>
<dbReference type="Pfam" id="PF06985">
    <property type="entry name" value="HET"/>
    <property type="match status" value="1"/>
</dbReference>
<feature type="region of interest" description="Disordered" evidence="1">
    <location>
        <begin position="353"/>
        <end position="384"/>
    </location>
</feature>
<proteinExistence type="predicted"/>
<accession>A0AAV9GH84</accession>
<dbReference type="PANTHER" id="PTHR33112:SF16">
    <property type="entry name" value="HETEROKARYON INCOMPATIBILITY DOMAIN-CONTAINING PROTEIN"/>
    <property type="match status" value="1"/>
</dbReference>
<keyword evidence="5" id="KW-1185">Reference proteome</keyword>
<dbReference type="EMBL" id="MU865951">
    <property type="protein sequence ID" value="KAK4447255.1"/>
    <property type="molecule type" value="Genomic_DNA"/>
</dbReference>
<feature type="compositionally biased region" description="Basic and acidic residues" evidence="1">
    <location>
        <begin position="374"/>
        <end position="384"/>
    </location>
</feature>
<organism evidence="4 5">
    <name type="scientific">Podospora aff. communis PSN243</name>
    <dbReference type="NCBI Taxonomy" id="3040156"/>
    <lineage>
        <taxon>Eukaryota</taxon>
        <taxon>Fungi</taxon>
        <taxon>Dikarya</taxon>
        <taxon>Ascomycota</taxon>
        <taxon>Pezizomycotina</taxon>
        <taxon>Sordariomycetes</taxon>
        <taxon>Sordariomycetidae</taxon>
        <taxon>Sordariales</taxon>
        <taxon>Podosporaceae</taxon>
        <taxon>Podospora</taxon>
    </lineage>
</organism>
<keyword evidence="2" id="KW-0472">Membrane</keyword>
<reference evidence="4" key="2">
    <citation type="submission" date="2023-05" db="EMBL/GenBank/DDBJ databases">
        <authorList>
            <consortium name="Lawrence Berkeley National Laboratory"/>
            <person name="Steindorff A."/>
            <person name="Hensen N."/>
            <person name="Bonometti L."/>
            <person name="Westerberg I."/>
            <person name="Brannstrom I.O."/>
            <person name="Guillou S."/>
            <person name="Cros-Aarteil S."/>
            <person name="Calhoun S."/>
            <person name="Haridas S."/>
            <person name="Kuo A."/>
            <person name="Mondo S."/>
            <person name="Pangilinan J."/>
            <person name="Riley R."/>
            <person name="Labutti K."/>
            <person name="Andreopoulos B."/>
            <person name="Lipzen A."/>
            <person name="Chen C."/>
            <person name="Yanf M."/>
            <person name="Daum C."/>
            <person name="Ng V."/>
            <person name="Clum A."/>
            <person name="Ohm R."/>
            <person name="Martin F."/>
            <person name="Silar P."/>
            <person name="Natvig D."/>
            <person name="Lalanne C."/>
            <person name="Gautier V."/>
            <person name="Ament-Velasquez S.L."/>
            <person name="Kruys A."/>
            <person name="Hutchinson M.I."/>
            <person name="Powell A.J."/>
            <person name="Barry K."/>
            <person name="Miller A.N."/>
            <person name="Grigoriev I.V."/>
            <person name="Debuchy R."/>
            <person name="Gladieux P."/>
            <person name="Thoren M.H."/>
            <person name="Johannesson H."/>
        </authorList>
    </citation>
    <scope>NUCLEOTIDE SEQUENCE</scope>
    <source>
        <strain evidence="4">PSN243</strain>
    </source>
</reference>
<protein>
    <submittedName>
        <fullName evidence="4">Heterokaryon incompatibility protein-domain-containing protein</fullName>
    </submittedName>
</protein>
<evidence type="ECO:0000259" key="3">
    <source>
        <dbReference type="Pfam" id="PF06985"/>
    </source>
</evidence>
<keyword evidence="2" id="KW-0812">Transmembrane</keyword>
<dbReference type="PANTHER" id="PTHR33112">
    <property type="entry name" value="DOMAIN PROTEIN, PUTATIVE-RELATED"/>
    <property type="match status" value="1"/>
</dbReference>
<dbReference type="AlphaFoldDB" id="A0AAV9GH84"/>
<dbReference type="InterPro" id="IPR010730">
    <property type="entry name" value="HET"/>
</dbReference>
<evidence type="ECO:0000256" key="2">
    <source>
        <dbReference type="SAM" id="Phobius"/>
    </source>
</evidence>
<sequence length="972" mass="107964">MNTLCAACADIFSTPRKLAYGSIHSWRQTPSSFQEAKARGCHLCHLVEAGRGHDSRRTASFPREVSYAFKPINPEWAEKGIGAKWYAYQHRKPRSHRDGPSSWEGDAHDEMARFLRGVQLDPTPNQLGSLLAGDSEHLRQQAASSWIMLQFYGDEDVVLPVELSMLNEGDRFEVLAQERMGEQTTTGTPETLALARAWLTRCLDGHEACVTPHVHGKEEVEEEDAGDDGFLPTRLLDVGTAEEPRLRLVAGADVDARCEYVALSHRWGADQTRVLRTCNVMAYHHAIPLEETTPTVRDAARVTRALGMRYLWIDCMCIIQDDGGADWLRESNTMFRVYGRSACTIAAAVTYDPSGGRQGENGNDAAGKRPAKPRPRDANLRTEKDGFLLPRNPLGARPLIVPSPLSLKATPESPSPYLFSIHPPYLSRLHDRHVRSSEWFRRGWVFQERMLAPRLLVFTPSQVLWGCQTLQAAESWPRGKTAGHYIDRFTTMAVERARLRALLDPKKGVGVSHEAWWEFLVDYMVSRLTVSSNRLPAIRGVASLVADKTGEKYCAGFWITAEDMVDQLLWEPEAVGFEGGGAKMHLMPRQNEYRAPSFSWAAVEGPVCFASKGNGTSLVEIIEGLELRAADLAAGNIEGRNAREALRMRGRLLGASLFTASDRSRTYRILTKAAETKQALFILREIEYYLTPIGHAKVILISTRGFLSAHARRFSTWAKPYLSHFVEKYLPWVLSPAIFVLALILLCLAVALGVAALGLAVALAAIAVAVILPPAVVCFGAWSCMRVWSEYLHPRLFPHRVLAAEAAEQRARERAKAAHEEDMRRRQRVAEERAERVFAGLERGVKFKGITPVPARGTTGAQVSGGGRGERTAEMHQIDLRKTSPGEKGGVVFRMTMTSDFRLPEVRVLDVYVLPVKDMGGTVNGLVVQPVRGVVGQYQRLGTFSTSRAMIEKLSPMVAGVRNDDMETILLV</sequence>
<feature type="domain" description="Heterokaryon incompatibility" evidence="3">
    <location>
        <begin position="260"/>
        <end position="448"/>
    </location>
</feature>
<dbReference type="Proteomes" id="UP001321760">
    <property type="component" value="Unassembled WGS sequence"/>
</dbReference>